<dbReference type="AlphaFoldDB" id="C9L7R2"/>
<dbReference type="KEGG" id="bhan:CGC63_09535"/>
<dbReference type="Proteomes" id="UP000003755">
    <property type="component" value="Unassembled WGS sequence"/>
</dbReference>
<dbReference type="RefSeq" id="WP_003020551.1">
    <property type="nucleotide sequence ID" value="NZ_CP022413.2"/>
</dbReference>
<dbReference type="EMBL" id="ABYU02000016">
    <property type="protein sequence ID" value="EEX21807.1"/>
    <property type="molecule type" value="Genomic_DNA"/>
</dbReference>
<protein>
    <submittedName>
        <fullName evidence="1">Uncharacterized protein</fullName>
    </submittedName>
</protein>
<name>C9L7R2_BLAHA</name>
<sequence>MEELKKLNGKKVSLKTLEEVECSMHVLSMECLGTSGMYIGFNWYSIGLDDGTEIDVYCRY</sequence>
<accession>C9L7R2</accession>
<evidence type="ECO:0000313" key="1">
    <source>
        <dbReference type="EMBL" id="EEX21807.1"/>
    </source>
</evidence>
<organism evidence="1 2">
    <name type="scientific">Blautia hansenii DSM 20583</name>
    <dbReference type="NCBI Taxonomy" id="537007"/>
    <lineage>
        <taxon>Bacteria</taxon>
        <taxon>Bacillati</taxon>
        <taxon>Bacillota</taxon>
        <taxon>Clostridia</taxon>
        <taxon>Lachnospirales</taxon>
        <taxon>Lachnospiraceae</taxon>
        <taxon>Blautia</taxon>
    </lineage>
</organism>
<evidence type="ECO:0000313" key="2">
    <source>
        <dbReference type="Proteomes" id="UP000003755"/>
    </source>
</evidence>
<keyword evidence="2" id="KW-1185">Reference proteome</keyword>
<comment type="caution">
    <text evidence="1">The sequence shown here is derived from an EMBL/GenBank/DDBJ whole genome shotgun (WGS) entry which is preliminary data.</text>
</comment>
<reference evidence="1" key="1">
    <citation type="submission" date="2009-09" db="EMBL/GenBank/DDBJ databases">
        <authorList>
            <person name="Weinstock G."/>
            <person name="Sodergren E."/>
            <person name="Clifton S."/>
            <person name="Fulton L."/>
            <person name="Fulton B."/>
            <person name="Courtney L."/>
            <person name="Fronick C."/>
            <person name="Harrison M."/>
            <person name="Strong C."/>
            <person name="Farmer C."/>
            <person name="Delahaunty K."/>
            <person name="Markovic C."/>
            <person name="Hall O."/>
            <person name="Minx P."/>
            <person name="Tomlinson C."/>
            <person name="Mitreva M."/>
            <person name="Nelson J."/>
            <person name="Hou S."/>
            <person name="Wollam A."/>
            <person name="Pepin K.H."/>
            <person name="Johnson M."/>
            <person name="Bhonagiri V."/>
            <person name="Nash W.E."/>
            <person name="Warren W."/>
            <person name="Chinwalla A."/>
            <person name="Mardis E.R."/>
            <person name="Wilson R.K."/>
        </authorList>
    </citation>
    <scope>NUCLEOTIDE SEQUENCE [LARGE SCALE GENOMIC DNA]</scope>
    <source>
        <strain evidence="1">DSM 20583</strain>
    </source>
</reference>
<dbReference type="HOGENOM" id="CLU_2932067_0_0_9"/>
<proteinExistence type="predicted"/>
<dbReference type="STRING" id="537007.BLAHAN_05432"/>
<gene>
    <name evidence="1" type="ORF">BLAHAN_05432</name>
</gene>